<evidence type="ECO:0000256" key="4">
    <source>
        <dbReference type="SAM" id="Phobius"/>
    </source>
</evidence>
<dbReference type="Gene3D" id="3.10.450.10">
    <property type="match status" value="1"/>
</dbReference>
<evidence type="ECO:0000256" key="2">
    <source>
        <dbReference type="ARBA" id="ARBA00022704"/>
    </source>
</evidence>
<keyword evidence="4" id="KW-0472">Membrane</keyword>
<sequence>MQKFIARESNKEIVESIDNSTRDTERRTRPMRLKNKKNKALYFILILAVIVLICAIGFWAGSPERLTEMNTLGGLRNMAKNSAEIERIGRFAVQQHNNNQNTFLEFARVLEAKEQVVAGKMYHLTLEAVDGGEKKMYGAKIWEKPWMNFKQLQEFKQRSKPTRPREE</sequence>
<dbReference type="SMART" id="SM00043">
    <property type="entry name" value="CY"/>
    <property type="match status" value="1"/>
</dbReference>
<protein>
    <recommendedName>
        <fullName evidence="3">Cysteine proteinase inhibitor</fullName>
    </recommendedName>
</protein>
<dbReference type="AlphaFoldDB" id="A0A6I9SSH9"/>
<evidence type="ECO:0000313" key="7">
    <source>
        <dbReference type="RefSeq" id="XP_011070080.1"/>
    </source>
</evidence>
<keyword evidence="1 3" id="KW-0646">Protease inhibitor</keyword>
<comment type="similarity">
    <text evidence="3">Belongs to the cystatin family. Phytocystatin subfamily.</text>
</comment>
<organism evidence="6 7">
    <name type="scientific">Sesamum indicum</name>
    <name type="common">Oriental sesame</name>
    <name type="synonym">Sesamum orientale</name>
    <dbReference type="NCBI Taxonomy" id="4182"/>
    <lineage>
        <taxon>Eukaryota</taxon>
        <taxon>Viridiplantae</taxon>
        <taxon>Streptophyta</taxon>
        <taxon>Embryophyta</taxon>
        <taxon>Tracheophyta</taxon>
        <taxon>Spermatophyta</taxon>
        <taxon>Magnoliopsida</taxon>
        <taxon>eudicotyledons</taxon>
        <taxon>Gunneridae</taxon>
        <taxon>Pentapetalae</taxon>
        <taxon>asterids</taxon>
        <taxon>lamiids</taxon>
        <taxon>Lamiales</taxon>
        <taxon>Pedaliaceae</taxon>
        <taxon>Sesamum</taxon>
    </lineage>
</organism>
<accession>A0A6I9SSH9</accession>
<feature type="transmembrane region" description="Helical" evidence="4">
    <location>
        <begin position="40"/>
        <end position="60"/>
    </location>
</feature>
<proteinExistence type="inferred from homology"/>
<dbReference type="InterPro" id="IPR000010">
    <property type="entry name" value="Cystatin_dom"/>
</dbReference>
<dbReference type="Proteomes" id="UP000504604">
    <property type="component" value="Linkage group LG2"/>
</dbReference>
<feature type="domain" description="Cystatin" evidence="5">
    <location>
        <begin position="70"/>
        <end position="158"/>
    </location>
</feature>
<keyword evidence="2 3" id="KW-0789">Thiol protease inhibitor</keyword>
<keyword evidence="6" id="KW-1185">Reference proteome</keyword>
<dbReference type="RefSeq" id="XP_011070080.1">
    <property type="nucleotide sequence ID" value="XM_011071778.2"/>
</dbReference>
<dbReference type="KEGG" id="sind:105155815"/>
<dbReference type="InterPro" id="IPR018073">
    <property type="entry name" value="Prot_inh_cystat_CS"/>
</dbReference>
<gene>
    <name evidence="7" type="primary">LOC105155815</name>
</gene>
<reference evidence="7" key="1">
    <citation type="submission" date="2025-08" db="UniProtKB">
        <authorList>
            <consortium name="RefSeq"/>
        </authorList>
    </citation>
    <scope>IDENTIFICATION</scope>
</reference>
<keyword evidence="4" id="KW-1133">Transmembrane helix</keyword>
<dbReference type="PANTHER" id="PTHR11413">
    <property type="entry name" value="CYSTATIN FAMILY MEMBER"/>
    <property type="match status" value="1"/>
</dbReference>
<name>A0A6I9SSH9_SESIN</name>
<dbReference type="GeneID" id="105155815"/>
<dbReference type="OrthoDB" id="1908104at2759"/>
<evidence type="ECO:0000259" key="5">
    <source>
        <dbReference type="SMART" id="SM00043"/>
    </source>
</evidence>
<evidence type="ECO:0000313" key="6">
    <source>
        <dbReference type="Proteomes" id="UP000504604"/>
    </source>
</evidence>
<dbReference type="InterPro" id="IPR027214">
    <property type="entry name" value="Cystatin"/>
</dbReference>
<dbReference type="Pfam" id="PF16845">
    <property type="entry name" value="SQAPI"/>
    <property type="match status" value="1"/>
</dbReference>
<dbReference type="PANTHER" id="PTHR11413:SF110">
    <property type="entry name" value="CYSTEINE PROTEINASE INHIBITOR 6"/>
    <property type="match status" value="1"/>
</dbReference>
<dbReference type="PROSITE" id="PS00287">
    <property type="entry name" value="CYSTATIN"/>
    <property type="match status" value="1"/>
</dbReference>
<dbReference type="CDD" id="cd00042">
    <property type="entry name" value="CY"/>
    <property type="match status" value="1"/>
</dbReference>
<evidence type="ECO:0000256" key="1">
    <source>
        <dbReference type="ARBA" id="ARBA00022690"/>
    </source>
</evidence>
<dbReference type="InParanoid" id="A0A6I9SSH9"/>
<dbReference type="GO" id="GO:0004869">
    <property type="term" value="F:cysteine-type endopeptidase inhibitor activity"/>
    <property type="evidence" value="ECO:0007669"/>
    <property type="project" value="UniProtKB-KW"/>
</dbReference>
<dbReference type="InterPro" id="IPR046350">
    <property type="entry name" value="Cystatin_sf"/>
</dbReference>
<keyword evidence="4" id="KW-0812">Transmembrane</keyword>
<dbReference type="SUPFAM" id="SSF54403">
    <property type="entry name" value="Cystatin/monellin"/>
    <property type="match status" value="1"/>
</dbReference>
<evidence type="ECO:0000256" key="3">
    <source>
        <dbReference type="RuleBase" id="RU362130"/>
    </source>
</evidence>